<dbReference type="EMBL" id="JAINUF010000007">
    <property type="protein sequence ID" value="KAJ8353162.1"/>
    <property type="molecule type" value="Genomic_DNA"/>
</dbReference>
<keyword evidence="2" id="KW-1185">Reference proteome</keyword>
<proteinExistence type="predicted"/>
<evidence type="ECO:0000313" key="2">
    <source>
        <dbReference type="Proteomes" id="UP001152622"/>
    </source>
</evidence>
<sequence>MRGAQPGALTFVASQQGRARHKWERAFAVCYRLQNRPSAPESVRLGGIPSKYRHTLRWCRWAQVQGGRDMVLQTPSPGEVVIDVLTAQAPARAGSPLDLLEAEGLTPD</sequence>
<dbReference type="AlphaFoldDB" id="A0A9Q1ITP2"/>
<evidence type="ECO:0000313" key="1">
    <source>
        <dbReference type="EMBL" id="KAJ8353162.1"/>
    </source>
</evidence>
<reference evidence="1" key="1">
    <citation type="journal article" date="2023" name="Science">
        <title>Genome structures resolve the early diversification of teleost fishes.</title>
        <authorList>
            <person name="Parey E."/>
            <person name="Louis A."/>
            <person name="Montfort J."/>
            <person name="Bouchez O."/>
            <person name="Roques C."/>
            <person name="Iampietro C."/>
            <person name="Lluch J."/>
            <person name="Castinel A."/>
            <person name="Donnadieu C."/>
            <person name="Desvignes T."/>
            <person name="Floi Bucao C."/>
            <person name="Jouanno E."/>
            <person name="Wen M."/>
            <person name="Mejri S."/>
            <person name="Dirks R."/>
            <person name="Jansen H."/>
            <person name="Henkel C."/>
            <person name="Chen W.J."/>
            <person name="Zahm M."/>
            <person name="Cabau C."/>
            <person name="Klopp C."/>
            <person name="Thompson A.W."/>
            <person name="Robinson-Rechavi M."/>
            <person name="Braasch I."/>
            <person name="Lecointre G."/>
            <person name="Bobe J."/>
            <person name="Postlethwait J.H."/>
            <person name="Berthelot C."/>
            <person name="Roest Crollius H."/>
            <person name="Guiguen Y."/>
        </authorList>
    </citation>
    <scope>NUCLEOTIDE SEQUENCE</scope>
    <source>
        <strain evidence="1">WJC10195</strain>
    </source>
</reference>
<dbReference type="Proteomes" id="UP001152622">
    <property type="component" value="Chromosome 7"/>
</dbReference>
<name>A0A9Q1ITP2_SYNKA</name>
<accession>A0A9Q1ITP2</accession>
<comment type="caution">
    <text evidence="1">The sequence shown here is derived from an EMBL/GenBank/DDBJ whole genome shotgun (WGS) entry which is preliminary data.</text>
</comment>
<gene>
    <name evidence="1" type="ORF">SKAU_G00207290</name>
</gene>
<protein>
    <submittedName>
        <fullName evidence="1">Uncharacterized protein</fullName>
    </submittedName>
</protein>
<organism evidence="1 2">
    <name type="scientific">Synaphobranchus kaupii</name>
    <name type="common">Kaup's arrowtooth eel</name>
    <dbReference type="NCBI Taxonomy" id="118154"/>
    <lineage>
        <taxon>Eukaryota</taxon>
        <taxon>Metazoa</taxon>
        <taxon>Chordata</taxon>
        <taxon>Craniata</taxon>
        <taxon>Vertebrata</taxon>
        <taxon>Euteleostomi</taxon>
        <taxon>Actinopterygii</taxon>
        <taxon>Neopterygii</taxon>
        <taxon>Teleostei</taxon>
        <taxon>Anguilliformes</taxon>
        <taxon>Synaphobranchidae</taxon>
        <taxon>Synaphobranchus</taxon>
    </lineage>
</organism>